<proteinExistence type="predicted"/>
<dbReference type="EMBL" id="CAJOBB010000108">
    <property type="protein sequence ID" value="CAF3565440.1"/>
    <property type="molecule type" value="Genomic_DNA"/>
</dbReference>
<comment type="caution">
    <text evidence="2">The sequence shown here is derived from an EMBL/GenBank/DDBJ whole genome shotgun (WGS) entry which is preliminary data.</text>
</comment>
<sequence>MSTDCSTACVLILLAFLFATGAGIYFWEDIKEYFDNASRPSKTIFRREVQVNAFLIKKYIKPGTHFHNKITIHAANDSNGMELYRIDWNHSLTMTLTRIEDGFIVSRAQRLNDLSYSFKLFGQVAATGKITRNATNETSFNIEYASDKYNTSHIFMINSKKDIESLFTVCEWNVVWMDLTTTYVTNNHGKIDSEMIDLHDSAHLQDKFNINAHAFYGPILYRYIYDLYVLKYLPEEFYLTTMIVGDHISPSDCTEGTKNWSPF</sequence>
<feature type="chain" id="PRO_5036409505" evidence="1">
    <location>
        <begin position="24"/>
        <end position="263"/>
    </location>
</feature>
<evidence type="ECO:0000256" key="1">
    <source>
        <dbReference type="SAM" id="SignalP"/>
    </source>
</evidence>
<dbReference type="AlphaFoldDB" id="A0A813VMP1"/>
<dbReference type="Proteomes" id="UP000663860">
    <property type="component" value="Unassembled WGS sequence"/>
</dbReference>
<evidence type="ECO:0000313" key="3">
    <source>
        <dbReference type="EMBL" id="CAF3565440.1"/>
    </source>
</evidence>
<dbReference type="EMBL" id="CAJNOE010000062">
    <property type="protein sequence ID" value="CAF0840847.1"/>
    <property type="molecule type" value="Genomic_DNA"/>
</dbReference>
<gene>
    <name evidence="2" type="ORF">IZO911_LOCUS9057</name>
    <name evidence="3" type="ORF">KXQ929_LOCUS3355</name>
</gene>
<evidence type="ECO:0000313" key="2">
    <source>
        <dbReference type="EMBL" id="CAF0840847.1"/>
    </source>
</evidence>
<evidence type="ECO:0000313" key="4">
    <source>
        <dbReference type="Proteomes" id="UP000663860"/>
    </source>
</evidence>
<accession>A0A813VMP1</accession>
<dbReference type="Proteomes" id="UP000663868">
    <property type="component" value="Unassembled WGS sequence"/>
</dbReference>
<protein>
    <submittedName>
        <fullName evidence="2">Uncharacterized protein</fullName>
    </submittedName>
</protein>
<reference evidence="2" key="1">
    <citation type="submission" date="2021-02" db="EMBL/GenBank/DDBJ databases">
        <authorList>
            <person name="Nowell W R."/>
        </authorList>
    </citation>
    <scope>NUCLEOTIDE SEQUENCE</scope>
</reference>
<feature type="signal peptide" evidence="1">
    <location>
        <begin position="1"/>
        <end position="23"/>
    </location>
</feature>
<name>A0A813VMP1_9BILA</name>
<organism evidence="2 4">
    <name type="scientific">Adineta steineri</name>
    <dbReference type="NCBI Taxonomy" id="433720"/>
    <lineage>
        <taxon>Eukaryota</taxon>
        <taxon>Metazoa</taxon>
        <taxon>Spiralia</taxon>
        <taxon>Gnathifera</taxon>
        <taxon>Rotifera</taxon>
        <taxon>Eurotatoria</taxon>
        <taxon>Bdelloidea</taxon>
        <taxon>Adinetida</taxon>
        <taxon>Adinetidae</taxon>
        <taxon>Adineta</taxon>
    </lineage>
</organism>
<keyword evidence="1" id="KW-0732">Signal</keyword>